<reference evidence="1 2" key="1">
    <citation type="submission" date="2014-12" db="EMBL/GenBank/DDBJ databases">
        <title>Draft Genome Sequences of Five Spore-Forming Food Isolates of Bacillus pumilus.</title>
        <authorList>
            <person name="de Jong A."/>
            <person name="van Heel A.J."/>
            <person name="Montalban-Lopez M."/>
            <person name="Krawczyk A.O."/>
            <person name="Berendsen E.M."/>
            <person name="Wells-Bennik M."/>
            <person name="Kuipers O.P."/>
        </authorList>
    </citation>
    <scope>NUCLEOTIDE SEQUENCE [LARGE SCALE GENOMIC DNA]</scope>
    <source>
        <strain evidence="1 2">B4127</strain>
    </source>
</reference>
<dbReference type="EMBL" id="JXCL01000040">
    <property type="protein sequence ID" value="KIL12626.1"/>
    <property type="molecule type" value="Genomic_DNA"/>
</dbReference>
<sequence length="43" mass="4683">MVWGILSAVALSFYTLYPINLLKEFDSLVVVGWAMLIGGLPLA</sequence>
<comment type="caution">
    <text evidence="1">The sequence shown here is derived from an EMBL/GenBank/DDBJ whole genome shotgun (WGS) entry which is preliminary data.</text>
</comment>
<evidence type="ECO:0008006" key="3">
    <source>
        <dbReference type="Google" id="ProtNLM"/>
    </source>
</evidence>
<accession>A0AB34QR99</accession>
<gene>
    <name evidence="1" type="ORF">B4127_1957</name>
</gene>
<name>A0AB34QR99_BACPU</name>
<evidence type="ECO:0000313" key="2">
    <source>
        <dbReference type="Proteomes" id="UP000031978"/>
    </source>
</evidence>
<organism evidence="1 2">
    <name type="scientific">Bacillus pumilus</name>
    <name type="common">Bacillus mesentericus</name>
    <dbReference type="NCBI Taxonomy" id="1408"/>
    <lineage>
        <taxon>Bacteria</taxon>
        <taxon>Bacillati</taxon>
        <taxon>Bacillota</taxon>
        <taxon>Bacilli</taxon>
        <taxon>Bacillales</taxon>
        <taxon>Bacillaceae</taxon>
        <taxon>Bacillus</taxon>
    </lineage>
</organism>
<dbReference type="AlphaFoldDB" id="A0AB34QR99"/>
<dbReference type="Proteomes" id="UP000031978">
    <property type="component" value="Unassembled WGS sequence"/>
</dbReference>
<protein>
    <recommendedName>
        <fullName evidence="3">EamA family transporter</fullName>
    </recommendedName>
</protein>
<evidence type="ECO:0000313" key="1">
    <source>
        <dbReference type="EMBL" id="KIL12626.1"/>
    </source>
</evidence>
<proteinExistence type="predicted"/>